<comment type="caution">
    <text evidence="1">The sequence shown here is derived from an EMBL/GenBank/DDBJ whole genome shotgun (WGS) entry which is preliminary data.</text>
</comment>
<gene>
    <name evidence="1" type="ORF">BFJ68_g17535</name>
</gene>
<dbReference type="VEuPathDB" id="FungiDB:FOMG_18721"/>
<dbReference type="Proteomes" id="UP000285860">
    <property type="component" value="Unassembled WGS sequence"/>
</dbReference>
<evidence type="ECO:0000313" key="1">
    <source>
        <dbReference type="EMBL" id="RKK82445.1"/>
    </source>
</evidence>
<accession>A0A420NQB8</accession>
<protein>
    <submittedName>
        <fullName evidence="1">Uncharacterized protein</fullName>
    </submittedName>
</protein>
<sequence>MLGYVFRPLAPLQGYPTGCVSGADLSYWPGYWHVGSHRVPLWPESTCLDYPVVDLAYALMGPGWLVDYSADCLLRWLALLEQPVWCFWACHGEQWQSWGRESVGMDLERMALVVATVDGPPT</sequence>
<reference evidence="1 2" key="1">
    <citation type="journal article" date="2018" name="Sci. Rep.">
        <title>Characterisation of pathogen-specific regions and novel effector candidates in Fusarium oxysporum f. sp. cepae.</title>
        <authorList>
            <person name="Armitage A.D."/>
            <person name="Taylor A."/>
            <person name="Sobczyk M.K."/>
            <person name="Baxter L."/>
            <person name="Greenfield B.P."/>
            <person name="Bates H.J."/>
            <person name="Wilson F."/>
            <person name="Jackson A.C."/>
            <person name="Ott S."/>
            <person name="Harrison R.J."/>
            <person name="Clarkson J.P."/>
        </authorList>
    </citation>
    <scope>NUCLEOTIDE SEQUENCE [LARGE SCALE GENOMIC DNA]</scope>
    <source>
        <strain evidence="1 2">Fo_A28</strain>
    </source>
</reference>
<evidence type="ECO:0000313" key="2">
    <source>
        <dbReference type="Proteomes" id="UP000285860"/>
    </source>
</evidence>
<name>A0A420NQB8_FUSOX</name>
<dbReference type="AlphaFoldDB" id="A0A420NQB8"/>
<organism evidence="1 2">
    <name type="scientific">Fusarium oxysporum</name>
    <name type="common">Fusarium vascular wilt</name>
    <dbReference type="NCBI Taxonomy" id="5507"/>
    <lineage>
        <taxon>Eukaryota</taxon>
        <taxon>Fungi</taxon>
        <taxon>Dikarya</taxon>
        <taxon>Ascomycota</taxon>
        <taxon>Pezizomycotina</taxon>
        <taxon>Sordariomycetes</taxon>
        <taxon>Hypocreomycetidae</taxon>
        <taxon>Hypocreales</taxon>
        <taxon>Nectriaceae</taxon>
        <taxon>Fusarium</taxon>
        <taxon>Fusarium oxysporum species complex</taxon>
    </lineage>
</organism>
<proteinExistence type="predicted"/>
<dbReference type="EMBL" id="MRCY01000601">
    <property type="protein sequence ID" value="RKK82445.1"/>
    <property type="molecule type" value="Genomic_DNA"/>
</dbReference>